<evidence type="ECO:0000256" key="5">
    <source>
        <dbReference type="ARBA" id="ARBA00022989"/>
    </source>
</evidence>
<feature type="transmembrane region" description="Helical" evidence="7">
    <location>
        <begin position="21"/>
        <end position="46"/>
    </location>
</feature>
<evidence type="ECO:0000256" key="2">
    <source>
        <dbReference type="ARBA" id="ARBA00022676"/>
    </source>
</evidence>
<gene>
    <name evidence="9" type="ORF">G7Y89_g7956</name>
</gene>
<feature type="transmembrane region" description="Helical" evidence="7">
    <location>
        <begin position="441"/>
        <end position="459"/>
    </location>
</feature>
<organism evidence="9 10">
    <name type="scientific">Cudoniella acicularis</name>
    <dbReference type="NCBI Taxonomy" id="354080"/>
    <lineage>
        <taxon>Eukaryota</taxon>
        <taxon>Fungi</taxon>
        <taxon>Dikarya</taxon>
        <taxon>Ascomycota</taxon>
        <taxon>Pezizomycotina</taxon>
        <taxon>Leotiomycetes</taxon>
        <taxon>Helotiales</taxon>
        <taxon>Tricladiaceae</taxon>
        <taxon>Cudoniella</taxon>
    </lineage>
</organism>
<evidence type="ECO:0000256" key="4">
    <source>
        <dbReference type="ARBA" id="ARBA00022692"/>
    </source>
</evidence>
<dbReference type="SUPFAM" id="SSF53448">
    <property type="entry name" value="Nucleotide-diphospho-sugar transferases"/>
    <property type="match status" value="1"/>
</dbReference>
<proteinExistence type="predicted"/>
<evidence type="ECO:0000259" key="8">
    <source>
        <dbReference type="Pfam" id="PF13632"/>
    </source>
</evidence>
<evidence type="ECO:0000313" key="9">
    <source>
        <dbReference type="EMBL" id="KAF4630187.1"/>
    </source>
</evidence>
<feature type="transmembrane region" description="Helical" evidence="7">
    <location>
        <begin position="415"/>
        <end position="434"/>
    </location>
</feature>
<evidence type="ECO:0000313" key="10">
    <source>
        <dbReference type="Proteomes" id="UP000566819"/>
    </source>
</evidence>
<feature type="transmembrane region" description="Helical" evidence="7">
    <location>
        <begin position="52"/>
        <end position="75"/>
    </location>
</feature>
<dbReference type="GO" id="GO:0016757">
    <property type="term" value="F:glycosyltransferase activity"/>
    <property type="evidence" value="ECO:0007669"/>
    <property type="project" value="UniProtKB-KW"/>
</dbReference>
<keyword evidence="6 7" id="KW-0472">Membrane</keyword>
<comment type="caution">
    <text evidence="9">The sequence shown here is derived from an EMBL/GenBank/DDBJ whole genome shotgun (WGS) entry which is preliminary data.</text>
</comment>
<dbReference type="OrthoDB" id="72851at2759"/>
<comment type="subcellular location">
    <subcellularLocation>
        <location evidence="1">Membrane</location>
        <topology evidence="1">Multi-pass membrane protein</topology>
    </subcellularLocation>
</comment>
<dbReference type="InterPro" id="IPR001173">
    <property type="entry name" value="Glyco_trans_2-like"/>
</dbReference>
<dbReference type="PANTHER" id="PTHR43867">
    <property type="entry name" value="CELLULOSE SYNTHASE CATALYTIC SUBUNIT A [UDP-FORMING]"/>
    <property type="match status" value="1"/>
</dbReference>
<dbReference type="CDD" id="cd06423">
    <property type="entry name" value="CESA_like"/>
    <property type="match status" value="1"/>
</dbReference>
<protein>
    <recommendedName>
        <fullName evidence="8">Glycosyltransferase 2-like domain-containing protein</fullName>
    </recommendedName>
</protein>
<keyword evidence="10" id="KW-1185">Reference proteome</keyword>
<keyword evidence="2" id="KW-0328">Glycosyltransferase</keyword>
<reference evidence="9 10" key="1">
    <citation type="submission" date="2020-03" db="EMBL/GenBank/DDBJ databases">
        <title>Draft Genome Sequence of Cudoniella acicularis.</title>
        <authorList>
            <person name="Buettner E."/>
            <person name="Kellner H."/>
        </authorList>
    </citation>
    <scope>NUCLEOTIDE SEQUENCE [LARGE SCALE GENOMIC DNA]</scope>
    <source>
        <strain evidence="9 10">DSM 108380</strain>
    </source>
</reference>
<dbReference type="EMBL" id="JAAMPI010000578">
    <property type="protein sequence ID" value="KAF4630187.1"/>
    <property type="molecule type" value="Genomic_DNA"/>
</dbReference>
<evidence type="ECO:0000256" key="7">
    <source>
        <dbReference type="SAM" id="Phobius"/>
    </source>
</evidence>
<dbReference type="Proteomes" id="UP000566819">
    <property type="component" value="Unassembled WGS sequence"/>
</dbReference>
<accession>A0A8H4RL32</accession>
<keyword evidence="3" id="KW-0808">Transferase</keyword>
<dbReference type="Gene3D" id="3.90.550.10">
    <property type="entry name" value="Spore Coat Polysaccharide Biosynthesis Protein SpsA, Chain A"/>
    <property type="match status" value="1"/>
</dbReference>
<dbReference type="Pfam" id="PF13632">
    <property type="entry name" value="Glyco_trans_2_3"/>
    <property type="match status" value="1"/>
</dbReference>
<dbReference type="GO" id="GO:0016020">
    <property type="term" value="C:membrane"/>
    <property type="evidence" value="ECO:0007669"/>
    <property type="project" value="UniProtKB-SubCell"/>
</dbReference>
<evidence type="ECO:0000256" key="3">
    <source>
        <dbReference type="ARBA" id="ARBA00022679"/>
    </source>
</evidence>
<dbReference type="AlphaFoldDB" id="A0A8H4RL32"/>
<keyword evidence="5 7" id="KW-1133">Transmembrane helix</keyword>
<sequence length="473" mass="54040">MSKAIHRNSSALNDAARRASTFITGWTPFCLVVAYLIFSICLYMFISNAIFRVFWFVYLTTNFFTSSVTVVESAMSMGLAREARKAVEKTKDADWVFPTPDDRLLILDLIIVAYLPNEKDIIVDRIHYALENIVYPEDKIRINLLYNTPHAIEPLETEISELAMKHPRLRVTKVANSTSKADNLNYFFTLDTGAHLIAIFDSDHFTHPYGPRWAVERFMQDPKIDVVQGRCIIYNSASSFLSSMISVEFDKIYATSHPGRASLWRFGLFTGSNGFWRANLIRGLKMDGSMLTEDIDSSLRANNLGKKIVHDPNVVSYELAPVNFLSFIRQRLRWTQGWTQVSIRHIPLAFTKSPAGSRDLTMRFGLFSLLFVREFSYYLVTQYTCLIASYVLLNFPITPVELAKTVFFEFPLSEWLFIIGTGGLVSSLVMTYLVLSEFSTLWMMLLFTLIYIPYLPLLFNWPHNALVGIAGVI</sequence>
<dbReference type="PANTHER" id="PTHR43867:SF2">
    <property type="entry name" value="CELLULOSE SYNTHASE CATALYTIC SUBUNIT A [UDP-FORMING]"/>
    <property type="match status" value="1"/>
</dbReference>
<evidence type="ECO:0000256" key="6">
    <source>
        <dbReference type="ARBA" id="ARBA00023136"/>
    </source>
</evidence>
<dbReference type="InterPro" id="IPR029044">
    <property type="entry name" value="Nucleotide-diphossugar_trans"/>
</dbReference>
<feature type="domain" description="Glycosyltransferase 2-like" evidence="8">
    <location>
        <begin position="201"/>
        <end position="451"/>
    </location>
</feature>
<feature type="transmembrane region" description="Helical" evidence="7">
    <location>
        <begin position="375"/>
        <end position="395"/>
    </location>
</feature>
<keyword evidence="4 7" id="KW-0812">Transmembrane</keyword>
<evidence type="ECO:0000256" key="1">
    <source>
        <dbReference type="ARBA" id="ARBA00004141"/>
    </source>
</evidence>
<dbReference type="InterPro" id="IPR050321">
    <property type="entry name" value="Glycosyltr_2/OpgH_subfam"/>
</dbReference>
<name>A0A8H4RL32_9HELO</name>